<dbReference type="EMBL" id="JAWDGP010006855">
    <property type="protein sequence ID" value="KAK3734306.1"/>
    <property type="molecule type" value="Genomic_DNA"/>
</dbReference>
<proteinExistence type="predicted"/>
<accession>A0AAE0Y620</accession>
<gene>
    <name evidence="1" type="ORF">RRG08_058461</name>
</gene>
<protein>
    <submittedName>
        <fullName evidence="1">Uncharacterized protein</fullName>
    </submittedName>
</protein>
<keyword evidence="2" id="KW-1185">Reference proteome</keyword>
<organism evidence="1 2">
    <name type="scientific">Elysia crispata</name>
    <name type="common">lettuce slug</name>
    <dbReference type="NCBI Taxonomy" id="231223"/>
    <lineage>
        <taxon>Eukaryota</taxon>
        <taxon>Metazoa</taxon>
        <taxon>Spiralia</taxon>
        <taxon>Lophotrochozoa</taxon>
        <taxon>Mollusca</taxon>
        <taxon>Gastropoda</taxon>
        <taxon>Heterobranchia</taxon>
        <taxon>Euthyneura</taxon>
        <taxon>Panpulmonata</taxon>
        <taxon>Sacoglossa</taxon>
        <taxon>Placobranchoidea</taxon>
        <taxon>Plakobranchidae</taxon>
        <taxon>Elysia</taxon>
    </lineage>
</organism>
<dbReference type="AlphaFoldDB" id="A0AAE0Y620"/>
<sequence length="90" mass="10268">MSRRSSLHQDIIDRGRVGRESWEDNQGRKRNGWMEGSLVSDLEEEFDKALHSFPVPDLNFCIRKIIDDFHTAKIIGSVIRKNGGGEEGLL</sequence>
<comment type="caution">
    <text evidence="1">The sequence shown here is derived from an EMBL/GenBank/DDBJ whole genome shotgun (WGS) entry which is preliminary data.</text>
</comment>
<name>A0AAE0Y620_9GAST</name>
<dbReference type="Proteomes" id="UP001283361">
    <property type="component" value="Unassembled WGS sequence"/>
</dbReference>
<reference evidence="1" key="1">
    <citation type="journal article" date="2023" name="G3 (Bethesda)">
        <title>A reference genome for the long-term kleptoplast-retaining sea slug Elysia crispata morphotype clarki.</title>
        <authorList>
            <person name="Eastman K.E."/>
            <person name="Pendleton A.L."/>
            <person name="Shaikh M.A."/>
            <person name="Suttiyut T."/>
            <person name="Ogas R."/>
            <person name="Tomko P."/>
            <person name="Gavelis G."/>
            <person name="Widhalm J.R."/>
            <person name="Wisecaver J.H."/>
        </authorList>
    </citation>
    <scope>NUCLEOTIDE SEQUENCE</scope>
    <source>
        <strain evidence="1">ECLA1</strain>
    </source>
</reference>
<evidence type="ECO:0000313" key="2">
    <source>
        <dbReference type="Proteomes" id="UP001283361"/>
    </source>
</evidence>
<evidence type="ECO:0000313" key="1">
    <source>
        <dbReference type="EMBL" id="KAK3734306.1"/>
    </source>
</evidence>